<dbReference type="PRINTS" id="PR01994">
    <property type="entry name" value="ANTIREPRESSR"/>
</dbReference>
<gene>
    <name evidence="2" type="ordered locus">Pnap_3322</name>
</gene>
<sequence>MNEISPAPQLNGQLSVVLFNEDPLVLAEHNAQPYVVMRALVTAMGLTWQPQHAKLMEKFGSSVMEIVTIAEDGKPRAMVCLPLRKLPGWLYSINPGKVSEALRPKVLQYQQECDEVLWRHWTKQNPLHRGQKESRPDLVSLIKIRSITKHAGELMALNAMISDAYASLGYPLPADPQLKLQGI</sequence>
<dbReference type="AlphaFoldDB" id="A1VSJ1"/>
<dbReference type="KEGG" id="pna:Pnap_3322"/>
<feature type="domain" description="Antirepressor protein ant N-terminal" evidence="1">
    <location>
        <begin position="17"/>
        <end position="124"/>
    </location>
</feature>
<organism evidence="2 3">
    <name type="scientific">Polaromonas naphthalenivorans (strain CJ2)</name>
    <dbReference type="NCBI Taxonomy" id="365044"/>
    <lineage>
        <taxon>Bacteria</taxon>
        <taxon>Pseudomonadati</taxon>
        <taxon>Pseudomonadota</taxon>
        <taxon>Betaproteobacteria</taxon>
        <taxon>Burkholderiales</taxon>
        <taxon>Comamonadaceae</taxon>
        <taxon>Polaromonas</taxon>
    </lineage>
</organism>
<dbReference type="STRING" id="365044.Pnap_3322"/>
<name>A1VSJ1_POLNA</name>
<keyword evidence="3" id="KW-1185">Reference proteome</keyword>
<evidence type="ECO:0000259" key="1">
    <source>
        <dbReference type="Pfam" id="PF10547"/>
    </source>
</evidence>
<protein>
    <recommendedName>
        <fullName evidence="1">Antirepressor protein ant N-terminal domain-containing protein</fullName>
    </recommendedName>
</protein>
<dbReference type="HOGENOM" id="CLU_1473920_0_0_4"/>
<dbReference type="OrthoDB" id="1042522at2"/>
<proteinExistence type="predicted"/>
<dbReference type="InterPro" id="IPR018875">
    <property type="entry name" value="Antirepressor_Ant_N"/>
</dbReference>
<dbReference type="Pfam" id="PF10547">
    <property type="entry name" value="P22_AR_N"/>
    <property type="match status" value="1"/>
</dbReference>
<dbReference type="eggNOG" id="COG3547">
    <property type="taxonomic scope" value="Bacteria"/>
</dbReference>
<dbReference type="RefSeq" id="WP_011802690.1">
    <property type="nucleotide sequence ID" value="NC_008781.1"/>
</dbReference>
<evidence type="ECO:0000313" key="2">
    <source>
        <dbReference type="EMBL" id="ABM38619.1"/>
    </source>
</evidence>
<evidence type="ECO:0000313" key="3">
    <source>
        <dbReference type="Proteomes" id="UP000000644"/>
    </source>
</evidence>
<dbReference type="EMBL" id="CP000529">
    <property type="protein sequence ID" value="ABM38619.1"/>
    <property type="molecule type" value="Genomic_DNA"/>
</dbReference>
<dbReference type="Proteomes" id="UP000000644">
    <property type="component" value="Chromosome"/>
</dbReference>
<reference evidence="3" key="1">
    <citation type="journal article" date="2009" name="Environ. Microbiol.">
        <title>The genome of Polaromonas naphthalenivorans strain CJ2, isolated from coal tar-contaminated sediment, reveals physiological and metabolic versatility and evolution through extensive horizontal gene transfer.</title>
        <authorList>
            <person name="Yagi J.M."/>
            <person name="Sims D."/>
            <person name="Brettin T."/>
            <person name="Bruce D."/>
            <person name="Madsen E.L."/>
        </authorList>
    </citation>
    <scope>NUCLEOTIDE SEQUENCE [LARGE SCALE GENOMIC DNA]</scope>
    <source>
        <strain evidence="3">CJ2</strain>
    </source>
</reference>
<accession>A1VSJ1</accession>